<gene>
    <name evidence="1" type="ORF">TPSB3V08_LOCUS10587</name>
</gene>
<organism evidence="1">
    <name type="scientific">Timema poppense</name>
    <name type="common">Walking stick</name>
    <dbReference type="NCBI Taxonomy" id="170557"/>
    <lineage>
        <taxon>Eukaryota</taxon>
        <taxon>Metazoa</taxon>
        <taxon>Ecdysozoa</taxon>
        <taxon>Arthropoda</taxon>
        <taxon>Hexapoda</taxon>
        <taxon>Insecta</taxon>
        <taxon>Pterygota</taxon>
        <taxon>Neoptera</taxon>
        <taxon>Polyneoptera</taxon>
        <taxon>Phasmatodea</taxon>
        <taxon>Timematodea</taxon>
        <taxon>Timematoidea</taxon>
        <taxon>Timematidae</taxon>
        <taxon>Timema</taxon>
    </lineage>
</organism>
<name>A0A7R9HCD4_TIMPO</name>
<sequence>MLTIISSVNRGCCSSAVPIHKPPLAMHERLLHDKLQFPPSLSSSAALYHSRRDGCDAWRRDACTIDSNQVWTPTHITLPVGHKSSRRICVGICVEGQGENTLNTPAPDLNPDLYVTEKLDNMRLTPFSVYPTGGRSILMYPAPSDDVFLVPCYSVPQCAARTRDAVSRGGPSPMASLVLTDSSQLTAFKSYHTKLYIPTPNHMI</sequence>
<reference evidence="1" key="1">
    <citation type="submission" date="2020-11" db="EMBL/GenBank/DDBJ databases">
        <authorList>
            <person name="Tran Van P."/>
        </authorList>
    </citation>
    <scope>NUCLEOTIDE SEQUENCE</scope>
</reference>
<proteinExistence type="predicted"/>
<protein>
    <submittedName>
        <fullName evidence="1">Uncharacterized protein</fullName>
    </submittedName>
</protein>
<dbReference type="EMBL" id="OD009899">
    <property type="protein sequence ID" value="CAD7415811.1"/>
    <property type="molecule type" value="Genomic_DNA"/>
</dbReference>
<evidence type="ECO:0000313" key="1">
    <source>
        <dbReference type="EMBL" id="CAD7415811.1"/>
    </source>
</evidence>
<dbReference type="AlphaFoldDB" id="A0A7R9HCD4"/>
<accession>A0A7R9HCD4</accession>